<comment type="caution">
    <text evidence="3">The sequence shown here is derived from an EMBL/GenBank/DDBJ whole genome shotgun (WGS) entry which is preliminary data.</text>
</comment>
<organism evidence="3 4">
    <name type="scientific">Kouleothrix aurantiaca</name>
    <dbReference type="NCBI Taxonomy" id="186479"/>
    <lineage>
        <taxon>Bacteria</taxon>
        <taxon>Bacillati</taxon>
        <taxon>Chloroflexota</taxon>
        <taxon>Chloroflexia</taxon>
        <taxon>Chloroflexales</taxon>
        <taxon>Roseiflexineae</taxon>
        <taxon>Roseiflexaceae</taxon>
        <taxon>Kouleothrix</taxon>
    </lineage>
</organism>
<keyword evidence="4" id="KW-1185">Reference proteome</keyword>
<dbReference type="PANTHER" id="PTHR20935:SF0">
    <property type="entry name" value="SERINE_THREONINE-PROTEIN PHOSPHATASE PGAM5, MITOCHONDRIAL"/>
    <property type="match status" value="1"/>
</dbReference>
<gene>
    <name evidence="3" type="ORF">SE17_31625</name>
</gene>
<evidence type="ECO:0008006" key="5">
    <source>
        <dbReference type="Google" id="ProtNLM"/>
    </source>
</evidence>
<dbReference type="CDD" id="cd07067">
    <property type="entry name" value="HP_PGM_like"/>
    <property type="match status" value="1"/>
</dbReference>
<dbReference type="GO" id="GO:0090141">
    <property type="term" value="P:positive regulation of mitochondrial fission"/>
    <property type="evidence" value="ECO:0007669"/>
    <property type="project" value="TreeGrafter"/>
</dbReference>
<evidence type="ECO:0000313" key="4">
    <source>
        <dbReference type="Proteomes" id="UP000050509"/>
    </source>
</evidence>
<evidence type="ECO:0000313" key="3">
    <source>
        <dbReference type="EMBL" id="KPV49614.1"/>
    </source>
</evidence>
<dbReference type="Gene3D" id="3.40.50.1240">
    <property type="entry name" value="Phosphoglycerate mutase-like"/>
    <property type="match status" value="1"/>
</dbReference>
<proteinExistence type="predicted"/>
<dbReference type="InterPro" id="IPR051021">
    <property type="entry name" value="Mito_Ser/Thr_phosphatase"/>
</dbReference>
<dbReference type="PANTHER" id="PTHR20935">
    <property type="entry name" value="PHOSPHOGLYCERATE MUTASE-RELATED"/>
    <property type="match status" value="1"/>
</dbReference>
<dbReference type="EMBL" id="LJCR01001857">
    <property type="protein sequence ID" value="KPV49614.1"/>
    <property type="molecule type" value="Genomic_DNA"/>
</dbReference>
<sequence length="190" mass="21519">MLRRSLFLVRHGQYDTEDSTAREGGLTEIGREQARQIAQRLRGMQFDATYCSTLRRAEETTAIIAAELPGAEVQRARVLCECVPCIPPAFAHYFTKTRPEEIEHGASQSLAAYERFFKRPGRANRRELLVCHGNLIRSFVCRALGLPIESWLNLNTHNCGLTIIHVFGDGLRIMESFNDIGHLPAELHTR</sequence>
<evidence type="ECO:0000256" key="1">
    <source>
        <dbReference type="ARBA" id="ARBA00022801"/>
    </source>
</evidence>
<name>A0A0P9EZW1_9CHLR</name>
<dbReference type="Proteomes" id="UP000050509">
    <property type="component" value="Unassembled WGS sequence"/>
</dbReference>
<dbReference type="AlphaFoldDB" id="A0A0P9EZW1"/>
<evidence type="ECO:0000256" key="2">
    <source>
        <dbReference type="PIRSR" id="PIRSR613078-2"/>
    </source>
</evidence>
<dbReference type="SMART" id="SM00855">
    <property type="entry name" value="PGAM"/>
    <property type="match status" value="1"/>
</dbReference>
<dbReference type="InterPro" id="IPR013078">
    <property type="entry name" value="His_Pase_superF_clade-1"/>
</dbReference>
<dbReference type="Pfam" id="PF00300">
    <property type="entry name" value="His_Phos_1"/>
    <property type="match status" value="2"/>
</dbReference>
<keyword evidence="1" id="KW-0378">Hydrolase</keyword>
<accession>A0A0P9EZW1</accession>
<dbReference type="GO" id="GO:0004722">
    <property type="term" value="F:protein serine/threonine phosphatase activity"/>
    <property type="evidence" value="ECO:0007669"/>
    <property type="project" value="TreeGrafter"/>
</dbReference>
<reference evidence="3 4" key="1">
    <citation type="submission" date="2015-09" db="EMBL/GenBank/DDBJ databases">
        <title>Draft genome sequence of Kouleothrix aurantiaca JCM 19913.</title>
        <authorList>
            <person name="Hemp J."/>
        </authorList>
    </citation>
    <scope>NUCLEOTIDE SEQUENCE [LARGE SCALE GENOMIC DNA]</scope>
    <source>
        <strain evidence="3 4">COM-B</strain>
    </source>
</reference>
<feature type="binding site" evidence="2">
    <location>
        <position position="56"/>
    </location>
    <ligand>
        <name>substrate</name>
    </ligand>
</feature>
<protein>
    <recommendedName>
        <fullName evidence="5">Phosphoglycerate mutase</fullName>
    </recommendedName>
</protein>
<dbReference type="SUPFAM" id="SSF53254">
    <property type="entry name" value="Phosphoglycerate mutase-like"/>
    <property type="match status" value="1"/>
</dbReference>
<dbReference type="InterPro" id="IPR029033">
    <property type="entry name" value="His_PPase_superfam"/>
</dbReference>